<dbReference type="RefSeq" id="WP_267676108.1">
    <property type="nucleotide sequence ID" value="NZ_CP113088.1"/>
</dbReference>
<dbReference type="Proteomes" id="UP001164705">
    <property type="component" value="Chromosome"/>
</dbReference>
<evidence type="ECO:0000313" key="2">
    <source>
        <dbReference type="Proteomes" id="UP001164705"/>
    </source>
</evidence>
<name>A0A9E8MV36_9FLAO</name>
<dbReference type="EMBL" id="CP113088">
    <property type="protein sequence ID" value="WAC01495.1"/>
    <property type="molecule type" value="Genomic_DNA"/>
</dbReference>
<proteinExistence type="predicted"/>
<protein>
    <submittedName>
        <fullName evidence="1">Uncharacterized protein</fullName>
    </submittedName>
</protein>
<sequence length="133" mass="15411">MNYRDDYQTGVDNIAVGSQNDRIGYQLNGTAIIVGLINTIFKSKENNRKKHEDLNNKIGEAFETPISVLSEKFAADYFIKNFNIPKDQILPFIAFIEDGNFDTRLLNEDKELELIEYLHQQSKVFLKLVHEKE</sequence>
<organism evidence="1 2">
    <name type="scientific">Lacinutrix neustonica</name>
    <dbReference type="NCBI Taxonomy" id="2980107"/>
    <lineage>
        <taxon>Bacteria</taxon>
        <taxon>Pseudomonadati</taxon>
        <taxon>Bacteroidota</taxon>
        <taxon>Flavobacteriia</taxon>
        <taxon>Flavobacteriales</taxon>
        <taxon>Flavobacteriaceae</taxon>
        <taxon>Lacinutrix</taxon>
    </lineage>
</organism>
<dbReference type="AlphaFoldDB" id="A0A9E8MV36"/>
<reference evidence="1" key="1">
    <citation type="submission" date="2022-11" db="EMBL/GenBank/DDBJ databases">
        <title>Lacinutrix neustonica HL-RS19T sp. nov., isolated from the surface microlayer sample of brackish Lake Shihwa.</title>
        <authorList>
            <person name="Choi J.Y."/>
            <person name="Hwang C.Y."/>
        </authorList>
    </citation>
    <scope>NUCLEOTIDE SEQUENCE</scope>
    <source>
        <strain evidence="1">HL-RS19</strain>
    </source>
</reference>
<gene>
    <name evidence="1" type="ORF">N7U66_16020</name>
</gene>
<keyword evidence="2" id="KW-1185">Reference proteome</keyword>
<evidence type="ECO:0000313" key="1">
    <source>
        <dbReference type="EMBL" id="WAC01495.1"/>
    </source>
</evidence>
<dbReference type="KEGG" id="lnu:N7U66_16020"/>
<accession>A0A9E8MV36</accession>